<evidence type="ECO:0000256" key="3">
    <source>
        <dbReference type="ARBA" id="ARBA00022723"/>
    </source>
</evidence>
<dbReference type="Pfam" id="PF09459">
    <property type="entry name" value="EB_dh"/>
    <property type="match status" value="1"/>
</dbReference>
<evidence type="ECO:0000256" key="6">
    <source>
        <dbReference type="PROSITE-ProRule" id="PRU00433"/>
    </source>
</evidence>
<dbReference type="InterPro" id="IPR051459">
    <property type="entry name" value="Cytochrome_c-type_DH"/>
</dbReference>
<keyword evidence="10" id="KW-1185">Reference proteome</keyword>
<feature type="transmembrane region" description="Helical" evidence="7">
    <location>
        <begin position="777"/>
        <end position="796"/>
    </location>
</feature>
<feature type="domain" description="Cytochrome c" evidence="8">
    <location>
        <begin position="155"/>
        <end position="252"/>
    </location>
</feature>
<dbReference type="RefSeq" id="WP_083220471.1">
    <property type="nucleotide sequence ID" value="NZ_MARB01000001.1"/>
</dbReference>
<evidence type="ECO:0000256" key="2">
    <source>
        <dbReference type="ARBA" id="ARBA00022617"/>
    </source>
</evidence>
<feature type="transmembrane region" description="Helical" evidence="7">
    <location>
        <begin position="7"/>
        <end position="23"/>
    </location>
</feature>
<keyword evidence="1" id="KW-0813">Transport</keyword>
<protein>
    <submittedName>
        <fullName evidence="9">Ethylbenzene dehydrogenase</fullName>
    </submittedName>
</protein>
<reference evidence="9 10" key="1">
    <citation type="submission" date="2016-06" db="EMBL/GenBank/DDBJ databases">
        <title>Genome sequence of endosymbiont of Candidatus Endolucinida thiodiazotropha.</title>
        <authorList>
            <person name="Poehlein A."/>
            <person name="Koenig S."/>
            <person name="Heiden S.E."/>
            <person name="Thuermer A."/>
            <person name="Voget S."/>
            <person name="Daniel R."/>
            <person name="Markert S."/>
            <person name="Gros O."/>
            <person name="Schweder T."/>
        </authorList>
    </citation>
    <scope>NUCLEOTIDE SEQUENCE [LARGE SCALE GENOMIC DNA]</scope>
    <source>
        <strain evidence="9 10">COS</strain>
    </source>
</reference>
<dbReference type="Pfam" id="PF00034">
    <property type="entry name" value="Cytochrom_C"/>
    <property type="match status" value="1"/>
</dbReference>
<gene>
    <name evidence="9" type="ORF">CODIS_02120</name>
</gene>
<dbReference type="PANTHER" id="PTHR35008">
    <property type="entry name" value="BLL4482 PROTEIN-RELATED"/>
    <property type="match status" value="1"/>
</dbReference>
<feature type="transmembrane region" description="Helical" evidence="7">
    <location>
        <begin position="75"/>
        <end position="94"/>
    </location>
</feature>
<dbReference type="GO" id="GO:0020037">
    <property type="term" value="F:heme binding"/>
    <property type="evidence" value="ECO:0007669"/>
    <property type="project" value="InterPro"/>
</dbReference>
<organism evidence="9 10">
    <name type="scientific">Candidatus Thiodiazotropha endolucinida</name>
    <dbReference type="NCBI Taxonomy" id="1655433"/>
    <lineage>
        <taxon>Bacteria</taxon>
        <taxon>Pseudomonadati</taxon>
        <taxon>Pseudomonadota</taxon>
        <taxon>Gammaproteobacteria</taxon>
        <taxon>Chromatiales</taxon>
        <taxon>Sedimenticolaceae</taxon>
        <taxon>Candidatus Thiodiazotropha</taxon>
    </lineage>
</organism>
<dbReference type="PANTHER" id="PTHR35008:SF8">
    <property type="entry name" value="ALCOHOL DEHYDROGENASE CYTOCHROME C SUBUNIT"/>
    <property type="match status" value="1"/>
</dbReference>
<dbReference type="Pfam" id="PF13442">
    <property type="entry name" value="Cytochrome_CBB3"/>
    <property type="match status" value="2"/>
</dbReference>
<accession>A0A7Z1AH52</accession>
<evidence type="ECO:0000256" key="1">
    <source>
        <dbReference type="ARBA" id="ARBA00022448"/>
    </source>
</evidence>
<dbReference type="Proteomes" id="UP000094769">
    <property type="component" value="Unassembled WGS sequence"/>
</dbReference>
<evidence type="ECO:0000259" key="8">
    <source>
        <dbReference type="PROSITE" id="PS51007"/>
    </source>
</evidence>
<dbReference type="GO" id="GO:0009055">
    <property type="term" value="F:electron transfer activity"/>
    <property type="evidence" value="ECO:0007669"/>
    <property type="project" value="InterPro"/>
</dbReference>
<dbReference type="GO" id="GO:0046872">
    <property type="term" value="F:metal ion binding"/>
    <property type="evidence" value="ECO:0007669"/>
    <property type="project" value="UniProtKB-KW"/>
</dbReference>
<dbReference type="OrthoDB" id="8689082at2"/>
<keyword evidence="7" id="KW-0472">Membrane</keyword>
<dbReference type="InterPro" id="IPR036909">
    <property type="entry name" value="Cyt_c-like_dom_sf"/>
</dbReference>
<keyword evidence="7" id="KW-0812">Transmembrane</keyword>
<evidence type="ECO:0000256" key="5">
    <source>
        <dbReference type="ARBA" id="ARBA00023004"/>
    </source>
</evidence>
<dbReference type="InterPro" id="IPR019020">
    <property type="entry name" value="Cyt-c552/DMSO_Rdtase_haem-bd"/>
</dbReference>
<dbReference type="AlphaFoldDB" id="A0A7Z1AH52"/>
<keyword evidence="5 6" id="KW-0408">Iron</keyword>
<dbReference type="PROSITE" id="PS51007">
    <property type="entry name" value="CYTC"/>
    <property type="match status" value="3"/>
</dbReference>
<keyword evidence="4" id="KW-0249">Electron transport</keyword>
<dbReference type="EMBL" id="MARB01000001">
    <property type="protein sequence ID" value="ODJ89652.1"/>
    <property type="molecule type" value="Genomic_DNA"/>
</dbReference>
<comment type="caution">
    <text evidence="9">The sequence shown here is derived from an EMBL/GenBank/DDBJ whole genome shotgun (WGS) entry which is preliminary data.</text>
</comment>
<name>A0A7Z1AH52_9GAMM</name>
<dbReference type="SUPFAM" id="SSF46626">
    <property type="entry name" value="Cytochrome c"/>
    <property type="match status" value="3"/>
</dbReference>
<dbReference type="InterPro" id="IPR009056">
    <property type="entry name" value="Cyt_c-like_dom"/>
</dbReference>
<evidence type="ECO:0000256" key="7">
    <source>
        <dbReference type="SAM" id="Phobius"/>
    </source>
</evidence>
<evidence type="ECO:0000313" key="10">
    <source>
        <dbReference type="Proteomes" id="UP000094769"/>
    </source>
</evidence>
<evidence type="ECO:0000256" key="4">
    <source>
        <dbReference type="ARBA" id="ARBA00022982"/>
    </source>
</evidence>
<dbReference type="Gene3D" id="2.60.40.1190">
    <property type="match status" value="1"/>
</dbReference>
<feature type="transmembrane region" description="Helical" evidence="7">
    <location>
        <begin position="35"/>
        <end position="54"/>
    </location>
</feature>
<dbReference type="Gene3D" id="1.10.760.10">
    <property type="entry name" value="Cytochrome c-like domain"/>
    <property type="match status" value="3"/>
</dbReference>
<feature type="domain" description="Cytochrome c" evidence="8">
    <location>
        <begin position="278"/>
        <end position="377"/>
    </location>
</feature>
<keyword evidence="2 6" id="KW-0349">Heme</keyword>
<evidence type="ECO:0000313" key="9">
    <source>
        <dbReference type="EMBL" id="ODJ89652.1"/>
    </source>
</evidence>
<keyword evidence="7" id="KW-1133">Transmembrane helix</keyword>
<sequence length="803" mass="90306">MKGFRVTAFWQAVIVALVAYLLFKYAFPPVLPKTLMVQYMVITLIGILLYFAFDDEKWEEFKAPLLAALRDDNKAVVRWALLIATPLIVGYTSYDIVKPTNDAPVELRQVHPAPPASLKVFGSNHDLATLENPIREEILTTLAGDEQAGWDKYDEVVLAGRDIYYQNCFYCHGDLLDGQGHYGHGFNPQPIDFQDPTIIPQLQEAFLFWRIATGGPGLPKEGTPWNSAMPVWHEMLSEEEIWQVITFIFDYNGQVPRIWDPEISKQVTGMKDRVLAKRNDMMGKQLYQLRCEVCHGESGAGDGIAADLMYPKPRDFSLGLFKYKTSPGTLLPRDEDLFNTIKFGLPGTAMPGWGMKGRALLSDAQIESLIPVIKGFDITVAWPPEEAEDEDFDDDGFYTKTDFQQITEKEPLTGQIAYSEESIAIGKEAFIKSCKECHGEAGRGNITSGKKLEDDWGNRIWPRDLTKPWTWRASQSQSSEETERDETVKAIYTRLSIGIPGTPMPAHRAIEEGNKDPVSLEDRWHIANYVYSLRFNGVQPEDGPVVTGLKLEGALPDSVNDDRWQQAPAATLHLVPNIIKEERLFTPLNDAVTVRTLYNQKEIAFLLEVNDRTESRPGIDYFTDLQDENLEMHPDAVAIQFPHETAYVSTPMVEKPLYRHGDKTHNTTIWYWNTGSIDPPREPAGMLLDGKGPNQKLAMRQDDKSLAASGSWKDGQWRVLMKRPRDAGNGDLVFNEGTFIPVSFANWDGSNGEIGAKHTLTTWYWLVLPPELDTAKVYGLPSGIAVLVFCAGLLLVRSQRKSA</sequence>
<proteinExistence type="predicted"/>
<feature type="domain" description="Cytochrome c" evidence="8">
    <location>
        <begin position="421"/>
        <end position="534"/>
    </location>
</feature>
<keyword evidence="3 6" id="KW-0479">Metal-binding</keyword>